<feature type="compositionally biased region" description="Low complexity" evidence="1">
    <location>
        <begin position="55"/>
        <end position="66"/>
    </location>
</feature>
<evidence type="ECO:0000313" key="3">
    <source>
        <dbReference type="Proteomes" id="UP001632037"/>
    </source>
</evidence>
<dbReference type="AlphaFoldDB" id="A0ABD3FNY7"/>
<comment type="caution">
    <text evidence="2">The sequence shown here is derived from an EMBL/GenBank/DDBJ whole genome shotgun (WGS) entry which is preliminary data.</text>
</comment>
<accession>A0ABD3FNY7</accession>
<feature type="region of interest" description="Disordered" evidence="1">
    <location>
        <begin position="492"/>
        <end position="517"/>
    </location>
</feature>
<feature type="compositionally biased region" description="Acidic residues" evidence="1">
    <location>
        <begin position="336"/>
        <end position="363"/>
    </location>
</feature>
<evidence type="ECO:0000256" key="1">
    <source>
        <dbReference type="SAM" id="MobiDB-lite"/>
    </source>
</evidence>
<organism evidence="2 3">
    <name type="scientific">Phytophthora oleae</name>
    <dbReference type="NCBI Taxonomy" id="2107226"/>
    <lineage>
        <taxon>Eukaryota</taxon>
        <taxon>Sar</taxon>
        <taxon>Stramenopiles</taxon>
        <taxon>Oomycota</taxon>
        <taxon>Peronosporomycetes</taxon>
        <taxon>Peronosporales</taxon>
        <taxon>Peronosporaceae</taxon>
        <taxon>Phytophthora</taxon>
    </lineage>
</organism>
<proteinExistence type="predicted"/>
<feature type="compositionally biased region" description="Basic and acidic residues" evidence="1">
    <location>
        <begin position="24"/>
        <end position="34"/>
    </location>
</feature>
<feature type="compositionally biased region" description="Low complexity" evidence="1">
    <location>
        <begin position="211"/>
        <end position="233"/>
    </location>
</feature>
<feature type="compositionally biased region" description="Basic residues" evidence="1">
    <location>
        <begin position="286"/>
        <end position="298"/>
    </location>
</feature>
<name>A0ABD3FNY7_9STRA</name>
<feature type="region of interest" description="Disordered" evidence="1">
    <location>
        <begin position="1"/>
        <end position="399"/>
    </location>
</feature>
<feature type="compositionally biased region" description="Low complexity" evidence="1">
    <location>
        <begin position="132"/>
        <end position="141"/>
    </location>
</feature>
<gene>
    <name evidence="2" type="ORF">V7S43_007029</name>
</gene>
<feature type="compositionally biased region" description="Low complexity" evidence="1">
    <location>
        <begin position="82"/>
        <end position="97"/>
    </location>
</feature>
<feature type="compositionally biased region" description="Basic and acidic residues" evidence="1">
    <location>
        <begin position="68"/>
        <end position="80"/>
    </location>
</feature>
<dbReference type="Proteomes" id="UP001632037">
    <property type="component" value="Unassembled WGS sequence"/>
</dbReference>
<feature type="compositionally biased region" description="Basic and acidic residues" evidence="1">
    <location>
        <begin position="364"/>
        <end position="383"/>
    </location>
</feature>
<sequence>MSVRRGPFKLKVEPPVDDEDSDTGSERVVSRDDANDSDTSSDGSFRDGQIEAKPSQRSVSSSSSYDSNDEHSDVEEKQSAHNDNSVSSSDSSNSGVSDMEEKQSAQNDNSTSSSDSSSNGDNDIEEKQSAHNNSGSTSDSSNDGDSDVEAKQSAQNDSSASSSDRSNDEDSDLEVKRNSQSDNSASSSHSSSDEDSDLDEKQSAHDDKEGGNSSSSDSSRSGGSGEDSSASDPDSSESEESESEGKLQPGKTKKSPQKVVKTSPLKVEPKKASVAKKRAANTSTKSGHKVLKRLKRSGRNSGEDRSDEDSSDEDSSDEDSGVTVAQPPASKKSVNEEEEDDNTESEREVEENGLGSDSDEDWQLQDKKEDEGGAKARRKRDDTVGDSDEEWFEELEEEKMRPRFLTPERRKGINDLNQARQLMRNITSHVPLMEETAIRRGVKLSGPPLEFATTHLDEYARKFRWPQHFRNLRNRDFSQDPSDILEDHELLSEVRQPESESSEEGPPKESPFAQVPRPVVSMAAQALRRSLRKRSSDHEGPRVHAPSAVALLNIARVGGQFGDHFVESLLSANGKALQGIIDNYRDYDKRCWSTLPTKKKPIANWRFVLEHVRRTMGRSDHDDSVYPPMKQETLERITKRLKTLYGYTAQHEEYDVFAEPSPDTSNNSADVEE</sequence>
<feature type="compositionally biased region" description="Acidic residues" evidence="1">
    <location>
        <begin position="384"/>
        <end position="397"/>
    </location>
</feature>
<feature type="compositionally biased region" description="Basic and acidic residues" evidence="1">
    <location>
        <begin position="165"/>
        <end position="179"/>
    </location>
</feature>
<keyword evidence="3" id="KW-1185">Reference proteome</keyword>
<protein>
    <submittedName>
        <fullName evidence="2">Uncharacterized protein</fullName>
    </submittedName>
</protein>
<reference evidence="2 3" key="1">
    <citation type="submission" date="2024-09" db="EMBL/GenBank/DDBJ databases">
        <title>Genome sequencing and assembly of Phytophthora oleae, isolate VK10A, causative agent of rot of olive drupes.</title>
        <authorList>
            <person name="Conti Taguali S."/>
            <person name="Riolo M."/>
            <person name="La Spada F."/>
            <person name="Cacciola S.O."/>
            <person name="Dionisio G."/>
        </authorList>
    </citation>
    <scope>NUCLEOTIDE SEQUENCE [LARGE SCALE GENOMIC DNA]</scope>
    <source>
        <strain evidence="2 3">VK10A</strain>
    </source>
</reference>
<feature type="compositionally biased region" description="Acidic residues" evidence="1">
    <location>
        <begin position="305"/>
        <end position="320"/>
    </location>
</feature>
<feature type="compositionally biased region" description="Low complexity" evidence="1">
    <location>
        <begin position="107"/>
        <end position="121"/>
    </location>
</feature>
<feature type="compositionally biased region" description="Low complexity" evidence="1">
    <location>
        <begin position="180"/>
        <end position="190"/>
    </location>
</feature>
<feature type="compositionally biased region" description="Basic and acidic residues" evidence="1">
    <location>
        <begin position="199"/>
        <end position="210"/>
    </location>
</feature>
<dbReference type="EMBL" id="JBIMZQ010000012">
    <property type="protein sequence ID" value="KAL3668166.1"/>
    <property type="molecule type" value="Genomic_DNA"/>
</dbReference>
<feature type="compositionally biased region" description="Low complexity" evidence="1">
    <location>
        <begin position="152"/>
        <end position="164"/>
    </location>
</feature>
<evidence type="ECO:0000313" key="2">
    <source>
        <dbReference type="EMBL" id="KAL3668166.1"/>
    </source>
</evidence>